<evidence type="ECO:0000256" key="2">
    <source>
        <dbReference type="ARBA" id="ARBA00022692"/>
    </source>
</evidence>
<name>A0A518KA53_9BACT</name>
<evidence type="ECO:0000256" key="4">
    <source>
        <dbReference type="ARBA" id="ARBA00023136"/>
    </source>
</evidence>
<feature type="transmembrane region" description="Helical" evidence="6">
    <location>
        <begin position="106"/>
        <end position="124"/>
    </location>
</feature>
<dbReference type="PANTHER" id="PTHR37422:SF13">
    <property type="entry name" value="LIPOPOLYSACCHARIDE BIOSYNTHESIS PROTEIN PA4999-RELATED"/>
    <property type="match status" value="1"/>
</dbReference>
<dbReference type="KEGG" id="bmei:Spa11_28820"/>
<gene>
    <name evidence="8" type="ORF">Spa11_28820</name>
</gene>
<keyword evidence="8" id="KW-0436">Ligase</keyword>
<feature type="transmembrane region" description="Helical" evidence="6">
    <location>
        <begin position="436"/>
        <end position="458"/>
    </location>
</feature>
<feature type="transmembrane region" description="Helical" evidence="6">
    <location>
        <begin position="136"/>
        <end position="153"/>
    </location>
</feature>
<evidence type="ECO:0000256" key="1">
    <source>
        <dbReference type="ARBA" id="ARBA00004141"/>
    </source>
</evidence>
<feature type="transmembrane region" description="Helical" evidence="6">
    <location>
        <begin position="398"/>
        <end position="424"/>
    </location>
</feature>
<feature type="transmembrane region" description="Helical" evidence="6">
    <location>
        <begin position="312"/>
        <end position="329"/>
    </location>
</feature>
<evidence type="ECO:0000313" key="9">
    <source>
        <dbReference type="Proteomes" id="UP000316426"/>
    </source>
</evidence>
<evidence type="ECO:0000259" key="7">
    <source>
        <dbReference type="Pfam" id="PF04932"/>
    </source>
</evidence>
<keyword evidence="9" id="KW-1185">Reference proteome</keyword>
<feature type="region of interest" description="Disordered" evidence="5">
    <location>
        <begin position="484"/>
        <end position="506"/>
    </location>
</feature>
<dbReference type="Pfam" id="PF04932">
    <property type="entry name" value="Wzy_C"/>
    <property type="match status" value="1"/>
</dbReference>
<evidence type="ECO:0000256" key="5">
    <source>
        <dbReference type="SAM" id="MobiDB-lite"/>
    </source>
</evidence>
<reference evidence="8 9" key="1">
    <citation type="submission" date="2019-02" db="EMBL/GenBank/DDBJ databases">
        <title>Deep-cultivation of Planctomycetes and their phenomic and genomic characterization uncovers novel biology.</title>
        <authorList>
            <person name="Wiegand S."/>
            <person name="Jogler M."/>
            <person name="Boedeker C."/>
            <person name="Pinto D."/>
            <person name="Vollmers J."/>
            <person name="Rivas-Marin E."/>
            <person name="Kohn T."/>
            <person name="Peeters S.H."/>
            <person name="Heuer A."/>
            <person name="Rast P."/>
            <person name="Oberbeckmann S."/>
            <person name="Bunk B."/>
            <person name="Jeske O."/>
            <person name="Meyerdierks A."/>
            <person name="Storesund J.E."/>
            <person name="Kallscheuer N."/>
            <person name="Luecker S."/>
            <person name="Lage O.M."/>
            <person name="Pohl T."/>
            <person name="Merkel B.J."/>
            <person name="Hornburger P."/>
            <person name="Mueller R.-W."/>
            <person name="Bruemmer F."/>
            <person name="Labrenz M."/>
            <person name="Spormann A.M."/>
            <person name="Op den Camp H."/>
            <person name="Overmann J."/>
            <person name="Amann R."/>
            <person name="Jetten M.S.M."/>
            <person name="Mascher T."/>
            <person name="Medema M.H."/>
            <person name="Devos D.P."/>
            <person name="Kaster A.-K."/>
            <person name="Ovreas L."/>
            <person name="Rohde M."/>
            <person name="Galperin M.Y."/>
            <person name="Jogler C."/>
        </authorList>
    </citation>
    <scope>NUCLEOTIDE SEQUENCE [LARGE SCALE GENOMIC DNA]</scope>
    <source>
        <strain evidence="8 9">Spa11</strain>
    </source>
</reference>
<evidence type="ECO:0000256" key="3">
    <source>
        <dbReference type="ARBA" id="ARBA00022989"/>
    </source>
</evidence>
<protein>
    <submittedName>
        <fullName evidence="8">O-Antigen ligase</fullName>
    </submittedName>
</protein>
<dbReference type="EMBL" id="CP036349">
    <property type="protein sequence ID" value="QDV74675.1"/>
    <property type="molecule type" value="Genomic_DNA"/>
</dbReference>
<evidence type="ECO:0000313" key="8">
    <source>
        <dbReference type="EMBL" id="QDV74675.1"/>
    </source>
</evidence>
<proteinExistence type="predicted"/>
<feature type="transmembrane region" description="Helical" evidence="6">
    <location>
        <begin position="238"/>
        <end position="260"/>
    </location>
</feature>
<dbReference type="PANTHER" id="PTHR37422">
    <property type="entry name" value="TEICHURONIC ACID BIOSYNTHESIS PROTEIN TUAE"/>
    <property type="match status" value="1"/>
</dbReference>
<comment type="subcellular location">
    <subcellularLocation>
        <location evidence="1">Membrane</location>
        <topology evidence="1">Multi-pass membrane protein</topology>
    </subcellularLocation>
</comment>
<dbReference type="RefSeq" id="WP_145113284.1">
    <property type="nucleotide sequence ID" value="NZ_CP036349.1"/>
</dbReference>
<keyword evidence="4 6" id="KW-0472">Membrane</keyword>
<accession>A0A518KA53</accession>
<dbReference type="InterPro" id="IPR007016">
    <property type="entry name" value="O-antigen_ligase-rel_domated"/>
</dbReference>
<feature type="transmembrane region" description="Helical" evidence="6">
    <location>
        <begin position="190"/>
        <end position="210"/>
    </location>
</feature>
<dbReference type="GO" id="GO:0016020">
    <property type="term" value="C:membrane"/>
    <property type="evidence" value="ECO:0007669"/>
    <property type="project" value="UniProtKB-SubCell"/>
</dbReference>
<dbReference type="AlphaFoldDB" id="A0A518KA53"/>
<dbReference type="Proteomes" id="UP000316426">
    <property type="component" value="Chromosome"/>
</dbReference>
<sequence>MSNVYPAPVIRHRRVKKTSTAEINARNRYAVLCLIINFGVLALCAKMGALRLPDLVVTIPTLLGAFTLAMRDSKRLGTYVICVWMLSRFVRRLIDWQLGGFESLTVLSLLPMMTSLTLIIPTIPRLHRLPNRVAQALLLLIAPTMVGAIIGVVSYGSAAIVDTGGWLLPLLFVPYFAVKPTPLADRLATLHDVVALAAVVAAYGWFQFVFLPPWDAMWLRESGMTSSMGLAETMSVRVWGTLSSTGPAAAFWAAALGLLLCGVRPAPARGVVHCLLIGSALLLSRVRVCWLSPLVGLITYGVLRGKRGVGEAMGIGVLITVVVGVATMLPGGDLVSERLQSFCNLDRDNSLRARLRIASDLMESIAEHPFGQGIGYTSANKLNGGGGKVTGLDNGIGAVIYSLGLPGAMLWFVGLASLVAAMRAKVKQSTGACRRIAVASLVQLSMSFASLASAFFLAGEMGIVTWLTAGLALAPTSETGAKPITANGPASLAFTTGDRPHGPELA</sequence>
<keyword evidence="2 6" id="KW-0812">Transmembrane</keyword>
<dbReference type="GO" id="GO:0016874">
    <property type="term" value="F:ligase activity"/>
    <property type="evidence" value="ECO:0007669"/>
    <property type="project" value="UniProtKB-KW"/>
</dbReference>
<feature type="transmembrane region" description="Helical" evidence="6">
    <location>
        <begin position="159"/>
        <end position="178"/>
    </location>
</feature>
<dbReference type="InterPro" id="IPR051533">
    <property type="entry name" value="WaaL-like"/>
</dbReference>
<organism evidence="8 9">
    <name type="scientific">Botrimarina mediterranea</name>
    <dbReference type="NCBI Taxonomy" id="2528022"/>
    <lineage>
        <taxon>Bacteria</taxon>
        <taxon>Pseudomonadati</taxon>
        <taxon>Planctomycetota</taxon>
        <taxon>Planctomycetia</taxon>
        <taxon>Pirellulales</taxon>
        <taxon>Lacipirellulaceae</taxon>
        <taxon>Botrimarina</taxon>
    </lineage>
</organism>
<evidence type="ECO:0000256" key="6">
    <source>
        <dbReference type="SAM" id="Phobius"/>
    </source>
</evidence>
<keyword evidence="3 6" id="KW-1133">Transmembrane helix</keyword>
<feature type="domain" description="O-antigen ligase-related" evidence="7">
    <location>
        <begin position="274"/>
        <end position="412"/>
    </location>
</feature>
<feature type="transmembrane region" description="Helical" evidence="6">
    <location>
        <begin position="29"/>
        <end position="49"/>
    </location>
</feature>